<organism evidence="2 3">
    <name type="scientific">Candidatus Roizmanbacteria bacterium RIFCSPHIGHO2_02_FULL_43_11</name>
    <dbReference type="NCBI Taxonomy" id="1802043"/>
    <lineage>
        <taxon>Bacteria</taxon>
        <taxon>Candidatus Roizmaniibacteriota</taxon>
    </lineage>
</organism>
<feature type="compositionally biased region" description="Basic and acidic residues" evidence="1">
    <location>
        <begin position="1"/>
        <end position="11"/>
    </location>
</feature>
<evidence type="ECO:0000256" key="1">
    <source>
        <dbReference type="SAM" id="MobiDB-lite"/>
    </source>
</evidence>
<feature type="region of interest" description="Disordered" evidence="1">
    <location>
        <begin position="1"/>
        <end position="25"/>
    </location>
</feature>
<dbReference type="AlphaFoldDB" id="A0A1F7HFS4"/>
<dbReference type="EMBL" id="MFZT01000034">
    <property type="protein sequence ID" value="OGK30101.1"/>
    <property type="molecule type" value="Genomic_DNA"/>
</dbReference>
<sequence>MLDNDSSRENGKQAAVDQQFATAPATQRHQHLIDLIPDRLKLSTTEEGKVRGLFEIYFAHERLVHLVANPIADMDDPDDIEYVMKEFLSRFFGSEGVNLYALGGPKGHRGHMNIDDLLRSWEYVSTYLTFPPDLLTRGSARWVLPDGEPGIMACILKPEVFQALQMRAFSVEDTADLADKVNDDPSVLDMVTLSYSDLQELRRTLLCCQGVDAGKKDVPGIASGKVRKNGDYTVFDPREVQIPDIVLGEMIDKIVVKGSFWHWIEPYLDTVMVGNRPLREVAILEADFIREQEGEIAEVRTLRGQILWMVDEVG</sequence>
<evidence type="ECO:0000313" key="3">
    <source>
        <dbReference type="Proteomes" id="UP000178098"/>
    </source>
</evidence>
<proteinExistence type="predicted"/>
<comment type="caution">
    <text evidence="2">The sequence shown here is derived from an EMBL/GenBank/DDBJ whole genome shotgun (WGS) entry which is preliminary data.</text>
</comment>
<protein>
    <submittedName>
        <fullName evidence="2">Uncharacterized protein</fullName>
    </submittedName>
</protein>
<name>A0A1F7HFS4_9BACT</name>
<reference evidence="2 3" key="1">
    <citation type="journal article" date="2016" name="Nat. Commun.">
        <title>Thousands of microbial genomes shed light on interconnected biogeochemical processes in an aquifer system.</title>
        <authorList>
            <person name="Anantharaman K."/>
            <person name="Brown C.T."/>
            <person name="Hug L.A."/>
            <person name="Sharon I."/>
            <person name="Castelle C.J."/>
            <person name="Probst A.J."/>
            <person name="Thomas B.C."/>
            <person name="Singh A."/>
            <person name="Wilkins M.J."/>
            <person name="Karaoz U."/>
            <person name="Brodie E.L."/>
            <person name="Williams K.H."/>
            <person name="Hubbard S.S."/>
            <person name="Banfield J.F."/>
        </authorList>
    </citation>
    <scope>NUCLEOTIDE SEQUENCE [LARGE SCALE GENOMIC DNA]</scope>
</reference>
<dbReference type="Proteomes" id="UP000178098">
    <property type="component" value="Unassembled WGS sequence"/>
</dbReference>
<accession>A0A1F7HFS4</accession>
<evidence type="ECO:0000313" key="2">
    <source>
        <dbReference type="EMBL" id="OGK30101.1"/>
    </source>
</evidence>
<gene>
    <name evidence="2" type="ORF">A3D08_00260</name>
</gene>